<evidence type="ECO:0000256" key="3">
    <source>
        <dbReference type="ARBA" id="ARBA00022989"/>
    </source>
</evidence>
<keyword evidence="11" id="KW-1185">Reference proteome</keyword>
<feature type="transmembrane region" description="Helical" evidence="8">
    <location>
        <begin position="20"/>
        <end position="47"/>
    </location>
</feature>
<dbReference type="Pfam" id="PF00001">
    <property type="entry name" value="7tm_1"/>
    <property type="match status" value="1"/>
</dbReference>
<keyword evidence="5 8" id="KW-0472">Membrane</keyword>
<evidence type="ECO:0000256" key="7">
    <source>
        <dbReference type="ARBA" id="ARBA00023224"/>
    </source>
</evidence>
<accession>A0A3M6TJ32</accession>
<evidence type="ECO:0000313" key="11">
    <source>
        <dbReference type="Proteomes" id="UP000275408"/>
    </source>
</evidence>
<comment type="caution">
    <text evidence="10">The sequence shown here is derived from an EMBL/GenBank/DDBJ whole genome shotgun (WGS) entry which is preliminary data.</text>
</comment>
<sequence>MVTEGLTNLSQELQQRAVGLVVLESALMILINILAFTGNMLVCLAVYRNQRLRIIPNIYVVTLAISDALMAALCMPMSVVLLTTGKWPFNSAVCHFQGFFCFFCALNSLLLMTATAVNRYFRVVKPTLYRQRFKVKSTFISVVALTLFAALGAGLSSMTQWATFTVHYGKVICFMEFETPHLDMAYMAYLDVIYISVPIGIITFAYYKIFITIKQHNQEMNITRKEANLRLNVEEVKITKALFAAVLGFILCWGPIAIIDMVDSFSAHKLAIPRQVFILYIYLGFGSCTINPVIYGVMNRAFRAEFLRVLTFCRRKNEIAPHG</sequence>
<dbReference type="EMBL" id="RCHS01003501">
    <property type="protein sequence ID" value="RMX41366.1"/>
    <property type="molecule type" value="Genomic_DNA"/>
</dbReference>
<reference evidence="10 11" key="1">
    <citation type="journal article" date="2018" name="Sci. Rep.">
        <title>Comparative analysis of the Pocillopora damicornis genome highlights role of immune system in coral evolution.</title>
        <authorList>
            <person name="Cunning R."/>
            <person name="Bay R.A."/>
            <person name="Gillette P."/>
            <person name="Baker A.C."/>
            <person name="Traylor-Knowles N."/>
        </authorList>
    </citation>
    <scope>NUCLEOTIDE SEQUENCE [LARGE SCALE GENOMIC DNA]</scope>
    <source>
        <strain evidence="10">RSMAS</strain>
        <tissue evidence="10">Whole animal</tissue>
    </source>
</reference>
<feature type="transmembrane region" description="Helical" evidence="8">
    <location>
        <begin position="279"/>
        <end position="298"/>
    </location>
</feature>
<dbReference type="GO" id="GO:0004930">
    <property type="term" value="F:G protein-coupled receptor activity"/>
    <property type="evidence" value="ECO:0007669"/>
    <property type="project" value="UniProtKB-KW"/>
</dbReference>
<dbReference type="Gene3D" id="1.20.1070.10">
    <property type="entry name" value="Rhodopsin 7-helix transmembrane proteins"/>
    <property type="match status" value="1"/>
</dbReference>
<feature type="domain" description="G-protein coupled receptors family 1 profile" evidence="9">
    <location>
        <begin position="38"/>
        <end position="295"/>
    </location>
</feature>
<keyword evidence="2 8" id="KW-0812">Transmembrane</keyword>
<dbReference type="GO" id="GO:0016020">
    <property type="term" value="C:membrane"/>
    <property type="evidence" value="ECO:0007669"/>
    <property type="project" value="UniProtKB-SubCell"/>
</dbReference>
<dbReference type="OMA" id="IAYEMIL"/>
<dbReference type="InterPro" id="IPR017452">
    <property type="entry name" value="GPCR_Rhodpsn_7TM"/>
</dbReference>
<evidence type="ECO:0000256" key="6">
    <source>
        <dbReference type="ARBA" id="ARBA00023170"/>
    </source>
</evidence>
<dbReference type="PRINTS" id="PR00237">
    <property type="entry name" value="GPCRRHODOPSN"/>
</dbReference>
<name>A0A3M6TJ32_POCDA</name>
<dbReference type="STRING" id="46731.A0A3M6TJ32"/>
<feature type="transmembrane region" description="Helical" evidence="8">
    <location>
        <begin position="59"/>
        <end position="84"/>
    </location>
</feature>
<keyword evidence="4" id="KW-0297">G-protein coupled receptor</keyword>
<keyword evidence="3 8" id="KW-1133">Transmembrane helix</keyword>
<evidence type="ECO:0000256" key="2">
    <source>
        <dbReference type="ARBA" id="ARBA00022692"/>
    </source>
</evidence>
<keyword evidence="6" id="KW-0675">Receptor</keyword>
<evidence type="ECO:0000259" key="9">
    <source>
        <dbReference type="PROSITE" id="PS50262"/>
    </source>
</evidence>
<comment type="subcellular location">
    <subcellularLocation>
        <location evidence="1">Membrane</location>
        <topology evidence="1">Multi-pass membrane protein</topology>
    </subcellularLocation>
</comment>
<evidence type="ECO:0000256" key="5">
    <source>
        <dbReference type="ARBA" id="ARBA00023136"/>
    </source>
</evidence>
<dbReference type="InterPro" id="IPR000276">
    <property type="entry name" value="GPCR_Rhodpsn"/>
</dbReference>
<dbReference type="CDD" id="cd00637">
    <property type="entry name" value="7tm_classA_rhodopsin-like"/>
    <property type="match status" value="1"/>
</dbReference>
<dbReference type="PANTHER" id="PTHR24240">
    <property type="entry name" value="OPSIN"/>
    <property type="match status" value="1"/>
</dbReference>
<keyword evidence="7" id="KW-0807">Transducer</keyword>
<feature type="transmembrane region" description="Helical" evidence="8">
    <location>
        <begin position="184"/>
        <end position="207"/>
    </location>
</feature>
<evidence type="ECO:0000256" key="4">
    <source>
        <dbReference type="ARBA" id="ARBA00023040"/>
    </source>
</evidence>
<proteinExistence type="predicted"/>
<feature type="transmembrane region" description="Helical" evidence="8">
    <location>
        <begin position="96"/>
        <end position="117"/>
    </location>
</feature>
<dbReference type="SUPFAM" id="SSF81321">
    <property type="entry name" value="Family A G protein-coupled receptor-like"/>
    <property type="match status" value="1"/>
</dbReference>
<evidence type="ECO:0000313" key="10">
    <source>
        <dbReference type="EMBL" id="RMX41366.1"/>
    </source>
</evidence>
<gene>
    <name evidence="10" type="ORF">pdam_00012762</name>
</gene>
<evidence type="ECO:0000256" key="8">
    <source>
        <dbReference type="SAM" id="Phobius"/>
    </source>
</evidence>
<dbReference type="AlphaFoldDB" id="A0A3M6TJ32"/>
<dbReference type="OrthoDB" id="10044919at2759"/>
<evidence type="ECO:0000256" key="1">
    <source>
        <dbReference type="ARBA" id="ARBA00004141"/>
    </source>
</evidence>
<dbReference type="PROSITE" id="PS50262">
    <property type="entry name" value="G_PROTEIN_RECEP_F1_2"/>
    <property type="match status" value="1"/>
</dbReference>
<dbReference type="Proteomes" id="UP000275408">
    <property type="component" value="Unassembled WGS sequence"/>
</dbReference>
<feature type="transmembrane region" description="Helical" evidence="8">
    <location>
        <begin position="241"/>
        <end position="259"/>
    </location>
</feature>
<protein>
    <recommendedName>
        <fullName evidence="9">G-protein coupled receptors family 1 profile domain-containing protein</fullName>
    </recommendedName>
</protein>
<feature type="transmembrane region" description="Helical" evidence="8">
    <location>
        <begin position="138"/>
        <end position="164"/>
    </location>
</feature>
<organism evidence="10 11">
    <name type="scientific">Pocillopora damicornis</name>
    <name type="common">Cauliflower coral</name>
    <name type="synonym">Millepora damicornis</name>
    <dbReference type="NCBI Taxonomy" id="46731"/>
    <lineage>
        <taxon>Eukaryota</taxon>
        <taxon>Metazoa</taxon>
        <taxon>Cnidaria</taxon>
        <taxon>Anthozoa</taxon>
        <taxon>Hexacorallia</taxon>
        <taxon>Scleractinia</taxon>
        <taxon>Astrocoeniina</taxon>
        <taxon>Pocilloporidae</taxon>
        <taxon>Pocillopora</taxon>
    </lineage>
</organism>
<dbReference type="InterPro" id="IPR050125">
    <property type="entry name" value="GPCR_opsins"/>
</dbReference>